<reference evidence="1 2" key="1">
    <citation type="submission" date="2019-06" db="EMBL/GenBank/DDBJ databases">
        <title>Genome Sequence of the Brown Rot Fungal Pathogen Monilinia fructicola.</title>
        <authorList>
            <person name="De Miccolis Angelini R.M."/>
            <person name="Landi L."/>
            <person name="Abate D."/>
            <person name="Pollastro S."/>
            <person name="Romanazzi G."/>
            <person name="Faretra F."/>
        </authorList>
    </citation>
    <scope>NUCLEOTIDE SEQUENCE [LARGE SCALE GENOMIC DNA]</scope>
    <source>
        <strain evidence="1 2">Mfrc123</strain>
    </source>
</reference>
<organism evidence="1 2">
    <name type="scientific">Monilinia fructicola</name>
    <name type="common">Brown rot fungus</name>
    <name type="synonym">Ciboria fructicola</name>
    <dbReference type="NCBI Taxonomy" id="38448"/>
    <lineage>
        <taxon>Eukaryota</taxon>
        <taxon>Fungi</taxon>
        <taxon>Dikarya</taxon>
        <taxon>Ascomycota</taxon>
        <taxon>Pezizomycotina</taxon>
        <taxon>Leotiomycetes</taxon>
        <taxon>Helotiales</taxon>
        <taxon>Sclerotiniaceae</taxon>
        <taxon>Monilinia</taxon>
    </lineage>
</organism>
<name>A0A5M9JNK7_MONFR</name>
<dbReference type="EMBL" id="VICG01000007">
    <property type="protein sequence ID" value="KAA8569993.1"/>
    <property type="molecule type" value="Genomic_DNA"/>
</dbReference>
<dbReference type="Proteomes" id="UP000322873">
    <property type="component" value="Unassembled WGS sequence"/>
</dbReference>
<dbReference type="AlphaFoldDB" id="A0A5M9JNK7"/>
<accession>A0A5M9JNK7</accession>
<evidence type="ECO:0000313" key="2">
    <source>
        <dbReference type="Proteomes" id="UP000322873"/>
    </source>
</evidence>
<comment type="caution">
    <text evidence="1">The sequence shown here is derived from an EMBL/GenBank/DDBJ whole genome shotgun (WGS) entry which is preliminary data.</text>
</comment>
<proteinExistence type="predicted"/>
<protein>
    <submittedName>
        <fullName evidence="1">Uncharacterized protein</fullName>
    </submittedName>
</protein>
<keyword evidence="2" id="KW-1185">Reference proteome</keyword>
<sequence length="66" mass="7068">MPLASQAIVLYQKPLQDANFKLRNSIAIAIAIAIAIDRTSSAWPISGSISSSNLSNSIWVCTYKAS</sequence>
<evidence type="ECO:0000313" key="1">
    <source>
        <dbReference type="EMBL" id="KAA8569993.1"/>
    </source>
</evidence>
<gene>
    <name evidence="1" type="ORF">EYC84_002331</name>
</gene>